<protein>
    <recommendedName>
        <fullName evidence="1">Rad50/SbcC-type AAA domain-containing protein</fullName>
    </recommendedName>
</protein>
<proteinExistence type="predicted"/>
<reference evidence="2" key="1">
    <citation type="journal article" date="2015" name="Nature">
        <title>Complex archaea that bridge the gap between prokaryotes and eukaryotes.</title>
        <authorList>
            <person name="Spang A."/>
            <person name="Saw J.H."/>
            <person name="Jorgensen S.L."/>
            <person name="Zaremba-Niedzwiedzka K."/>
            <person name="Martijn J."/>
            <person name="Lind A.E."/>
            <person name="van Eijk R."/>
            <person name="Schleper C."/>
            <person name="Guy L."/>
            <person name="Ettema T.J."/>
        </authorList>
    </citation>
    <scope>NUCLEOTIDE SEQUENCE</scope>
</reference>
<feature type="domain" description="Rad50/SbcC-type AAA" evidence="1">
    <location>
        <begin position="12"/>
        <end position="260"/>
    </location>
</feature>
<dbReference type="AlphaFoldDB" id="A0A0F9TIK8"/>
<organism evidence="2">
    <name type="scientific">marine sediment metagenome</name>
    <dbReference type="NCBI Taxonomy" id="412755"/>
    <lineage>
        <taxon>unclassified sequences</taxon>
        <taxon>metagenomes</taxon>
        <taxon>ecological metagenomes</taxon>
    </lineage>
</organism>
<dbReference type="SUPFAM" id="SSF52540">
    <property type="entry name" value="P-loop containing nucleoside triphosphate hydrolases"/>
    <property type="match status" value="1"/>
</dbReference>
<evidence type="ECO:0000259" key="1">
    <source>
        <dbReference type="Pfam" id="PF13476"/>
    </source>
</evidence>
<name>A0A0F9TIK8_9ZZZZ</name>
<dbReference type="GO" id="GO:0006302">
    <property type="term" value="P:double-strand break repair"/>
    <property type="evidence" value="ECO:0007669"/>
    <property type="project" value="InterPro"/>
</dbReference>
<comment type="caution">
    <text evidence="2">The sequence shown here is derived from an EMBL/GenBank/DDBJ whole genome shotgun (WGS) entry which is preliminary data.</text>
</comment>
<dbReference type="InterPro" id="IPR027417">
    <property type="entry name" value="P-loop_NTPase"/>
</dbReference>
<dbReference type="EMBL" id="LAZR01000220">
    <property type="protein sequence ID" value="KKN81100.1"/>
    <property type="molecule type" value="Genomic_DNA"/>
</dbReference>
<dbReference type="Gene3D" id="3.40.50.300">
    <property type="entry name" value="P-loop containing nucleotide triphosphate hydrolases"/>
    <property type="match status" value="1"/>
</dbReference>
<dbReference type="InterPro" id="IPR038729">
    <property type="entry name" value="Rad50/SbcC_AAA"/>
</dbReference>
<accession>A0A0F9TIK8</accession>
<dbReference type="Pfam" id="PF13476">
    <property type="entry name" value="AAA_23"/>
    <property type="match status" value="1"/>
</dbReference>
<dbReference type="GO" id="GO:0016887">
    <property type="term" value="F:ATP hydrolysis activity"/>
    <property type="evidence" value="ECO:0007669"/>
    <property type="project" value="InterPro"/>
</dbReference>
<sequence length="430" mass="46748">MSNTNGRRITQLTAENVKRIHAVNITPDGAIVQITGQNGAGKSSVLDSIAYCLGGKDEIPSRPIREGADEARVVIELDDLVVTRRWKGDKTYLTVESKDGAKFPSPQAMLDKMVGDLSFDPLAFSRMSAKDQVATLKSVAGLDFSELDRKRLYAYDERTIVNRKLKDANGALANTPAVEAPAEAVSMAELIEQQNTAIKQDATNNKVRADHKLWKTEADRLAKARKQAAIALAELDEDIREAHASCTTLDKQVESLRDPDLDAIATKIAGAEEAQEKVRAAAQRAELVAQREQHGEASDALTNRIDGIDQKKLQMVRDANLPVEGLGFDEDGISFNGLPFDQASSAEQLRVSVAMGTALNPKLRVMLIRDGSLLDKDSLTVLEEMAEKSDTQVWLERVSDGEDVGIVIEDGYVRGAEVASENPEAAAKAK</sequence>
<gene>
    <name evidence="2" type="ORF">LCGC14_0323190</name>
</gene>
<evidence type="ECO:0000313" key="2">
    <source>
        <dbReference type="EMBL" id="KKN81100.1"/>
    </source>
</evidence>